<comment type="catalytic activity">
    <reaction evidence="3">
        <text>a phosphate monoester + H2O = an alcohol + phosphate</text>
        <dbReference type="Rhea" id="RHEA:15017"/>
        <dbReference type="ChEBI" id="CHEBI:15377"/>
        <dbReference type="ChEBI" id="CHEBI:30879"/>
        <dbReference type="ChEBI" id="CHEBI:43474"/>
        <dbReference type="ChEBI" id="CHEBI:67140"/>
        <dbReference type="EC" id="3.1.3.2"/>
    </reaction>
</comment>
<evidence type="ECO:0000256" key="4">
    <source>
        <dbReference type="SAM" id="MobiDB-lite"/>
    </source>
</evidence>
<proteinExistence type="inferred from homology"/>
<keyword evidence="2" id="KW-0325">Glycoprotein</keyword>
<protein>
    <recommendedName>
        <fullName evidence="3">Purple acid phosphatase</fullName>
        <ecNumber evidence="3">3.1.3.2</ecNumber>
    </recommendedName>
</protein>
<dbReference type="InterPro" id="IPR041792">
    <property type="entry name" value="MPP_PAP"/>
</dbReference>
<evidence type="ECO:0000256" key="2">
    <source>
        <dbReference type="ARBA" id="ARBA00023180"/>
    </source>
</evidence>
<keyword evidence="8" id="KW-1185">Reference proteome</keyword>
<dbReference type="InterPro" id="IPR004843">
    <property type="entry name" value="Calcineurin-like_PHP"/>
</dbReference>
<feature type="chain" id="PRO_5005109544" description="Purple acid phosphatase" evidence="3">
    <location>
        <begin position="22"/>
        <end position="508"/>
    </location>
</feature>
<dbReference type="SUPFAM" id="SSF49363">
    <property type="entry name" value="Purple acid phosphatase, N-terminal domain"/>
    <property type="match status" value="1"/>
</dbReference>
<keyword evidence="1 3" id="KW-0732">Signal</keyword>
<dbReference type="EC" id="3.1.3.2" evidence="3"/>
<feature type="domain" description="Calcineurin-like phosphoesterase" evidence="5">
    <location>
        <begin position="143"/>
        <end position="341"/>
    </location>
</feature>
<dbReference type="STRING" id="1202772.A0A0A7CMV0"/>
<evidence type="ECO:0000313" key="7">
    <source>
        <dbReference type="EMBL" id="OQR95101.1"/>
    </source>
</evidence>
<dbReference type="SUPFAM" id="SSF56300">
    <property type="entry name" value="Metallo-dependent phosphatases"/>
    <property type="match status" value="1"/>
</dbReference>
<dbReference type="Pfam" id="PF00149">
    <property type="entry name" value="Metallophos"/>
    <property type="match status" value="1"/>
</dbReference>
<comment type="similarity">
    <text evidence="3">Belongs to the metallophosphoesterase superfamily. Purple acid phosphatase family.</text>
</comment>
<evidence type="ECO:0000313" key="8">
    <source>
        <dbReference type="Proteomes" id="UP000243579"/>
    </source>
</evidence>
<dbReference type="EMBL" id="JNBR01000335">
    <property type="protein sequence ID" value="OQR95101.1"/>
    <property type="molecule type" value="Genomic_DNA"/>
</dbReference>
<dbReference type="InterPro" id="IPR029052">
    <property type="entry name" value="Metallo-depent_PP-like"/>
</dbReference>
<dbReference type="GO" id="GO:0003993">
    <property type="term" value="F:acid phosphatase activity"/>
    <property type="evidence" value="ECO:0007669"/>
    <property type="project" value="UniProtKB-EC"/>
</dbReference>
<evidence type="ECO:0000256" key="3">
    <source>
        <dbReference type="RuleBase" id="RU361203"/>
    </source>
</evidence>
<gene>
    <name evidence="7" type="ORF">ACHHYP_00394</name>
</gene>
<dbReference type="CDD" id="cd00839">
    <property type="entry name" value="MPP_PAPs"/>
    <property type="match status" value="1"/>
</dbReference>
<dbReference type="AlphaFoldDB" id="A0A0A7CMV0"/>
<dbReference type="PANTHER" id="PTHR45867">
    <property type="entry name" value="PURPLE ACID PHOSPHATASE"/>
    <property type="match status" value="1"/>
</dbReference>
<evidence type="ECO:0000313" key="6">
    <source>
        <dbReference type="EMBL" id="AIG55803.1"/>
    </source>
</evidence>
<evidence type="ECO:0000259" key="5">
    <source>
        <dbReference type="Pfam" id="PF00149"/>
    </source>
</evidence>
<evidence type="ECO:0000256" key="1">
    <source>
        <dbReference type="ARBA" id="ARBA00022729"/>
    </source>
</evidence>
<dbReference type="PANTHER" id="PTHR45867:SF3">
    <property type="entry name" value="ACID PHOSPHATASE TYPE 7"/>
    <property type="match status" value="1"/>
</dbReference>
<dbReference type="GO" id="GO:0046872">
    <property type="term" value="F:metal ion binding"/>
    <property type="evidence" value="ECO:0007669"/>
    <property type="project" value="InterPro"/>
</dbReference>
<feature type="region of interest" description="Disordered" evidence="4">
    <location>
        <begin position="444"/>
        <end position="486"/>
    </location>
</feature>
<dbReference type="Proteomes" id="UP000243579">
    <property type="component" value="Unassembled WGS sequence"/>
</dbReference>
<dbReference type="EMBL" id="KM038342">
    <property type="protein sequence ID" value="AIG55803.1"/>
    <property type="molecule type" value="Genomic_DNA"/>
</dbReference>
<name>A0A0A7CMV0_ACHHY</name>
<sequence>MATLFRGAAALVLALASLATALTSNEYHLSLVGDGSGDYMLDWVTPADVTASTIYYGASSSSLTYKAVGKAAGSVVESGDLTVACWSARLSGVKPGSTVYYDLSPTGGAAKSFTATAGAAMTWAVFGDMGATVLGKASGITLPALKSGLSANAFHGILNIGDLGYELVGSNGAAYMQQLEPLTSAVPMHTTIGNHEMQYAFQGAMGNYLSRFHGLLDGAGLASGSGSNTFYSFNAGYVHFVFLNTEVYGDEAYMAPGADGKWVANDAARAKARTDQKNWLEYDLSRVKRSATPFVVVCGHRPPNHIPTSASKGTNEFAKDLVPLFDKYSVDLMLTGHEHAYYSIKPSKIGSYNFPPWIISGAAGNNEYIRPTASVQLDTSVFTVATNINQYGYGYLTASADKLSWVWGQAATVSPGGMASQPAPWQQMDTAEFAKKSVADPTPVGTPLVVPATPAPNSTLSENSTSPGTKPGTSSGSGGKPSGKTASSDAVAAALPALFVCLFATAQI</sequence>
<organism evidence="6">
    <name type="scientific">Achlya hypogyna</name>
    <name type="common">Oomycete</name>
    <name type="synonym">Protoachlya hypogyna</name>
    <dbReference type="NCBI Taxonomy" id="1202772"/>
    <lineage>
        <taxon>Eukaryota</taxon>
        <taxon>Sar</taxon>
        <taxon>Stramenopiles</taxon>
        <taxon>Oomycota</taxon>
        <taxon>Saprolegniomycetes</taxon>
        <taxon>Saprolegniales</taxon>
        <taxon>Achlyaceae</taxon>
        <taxon>Achlya</taxon>
    </lineage>
</organism>
<reference evidence="6 8" key="1">
    <citation type="journal article" date="2014" name="Genome Biol. Evol.">
        <title>The secreted proteins of Achlya hypogyna and Thraustotheca clavata identify the ancestral oomycete secretome and reveal gene acquisitions by horizontal gene transfer.</title>
        <authorList>
            <person name="Misner I."/>
            <person name="Blouin N."/>
            <person name="Leonard G."/>
            <person name="Richards T.A."/>
            <person name="Lane C.E."/>
        </authorList>
    </citation>
    <scope>NUCLEOTIDE SEQUENCE</scope>
    <source>
        <strain evidence="6 8">ATCC 48635</strain>
    </source>
</reference>
<feature type="signal peptide" evidence="3">
    <location>
        <begin position="1"/>
        <end position="21"/>
    </location>
</feature>
<dbReference type="Gene3D" id="3.60.21.10">
    <property type="match status" value="1"/>
</dbReference>
<keyword evidence="3" id="KW-0378">Hydrolase</keyword>
<dbReference type="InterPro" id="IPR008963">
    <property type="entry name" value="Purple_acid_Pase-like_N"/>
</dbReference>
<accession>A0A0A7CMV0</accession>
<dbReference type="OrthoDB" id="45007at2759"/>
<dbReference type="Gene3D" id="2.60.40.380">
    <property type="entry name" value="Purple acid phosphatase-like, N-terminal"/>
    <property type="match status" value="1"/>
</dbReference>
<feature type="compositionally biased region" description="Low complexity" evidence="4">
    <location>
        <begin position="464"/>
        <end position="474"/>
    </location>
</feature>